<keyword evidence="2" id="KW-1185">Reference proteome</keyword>
<comment type="caution">
    <text evidence="1">The sequence shown here is derived from an EMBL/GenBank/DDBJ whole genome shotgun (WGS) entry which is preliminary data.</text>
</comment>
<dbReference type="InterPro" id="IPR029465">
    <property type="entry name" value="ATPgrasp_TupA"/>
</dbReference>
<reference evidence="1 2" key="1">
    <citation type="submission" date="2020-08" db="EMBL/GenBank/DDBJ databases">
        <title>Genome public.</title>
        <authorList>
            <person name="Liu C."/>
            <person name="Sun Q."/>
        </authorList>
    </citation>
    <scope>NUCLEOTIDE SEQUENCE [LARGE SCALE GENOMIC DNA]</scope>
    <source>
        <strain evidence="1 2">NSJ-70</strain>
    </source>
</reference>
<dbReference type="EMBL" id="JACOOA010000010">
    <property type="protein sequence ID" value="MBC5585734.1"/>
    <property type="molecule type" value="Genomic_DNA"/>
</dbReference>
<protein>
    <submittedName>
        <fullName evidence="1">Glycosyl transferase</fullName>
    </submittedName>
</protein>
<evidence type="ECO:0000313" key="2">
    <source>
        <dbReference type="Proteomes" id="UP000622448"/>
    </source>
</evidence>
<sequence length="301" mass="35573">MELKKRFTLSLKNSLRFLPDRTYINLYYYAKFGGFPDIDNPRTFNEKIQWMKFNYRDPRLSNLVDKLEVRRFVQKTIGAEYLVPLIGVFDTVEDFAKADLPNEFVVKCTHDSQSTHVCSNKEAFEIDVVVDELRVALRRNWFWQGREWAYKNCKPRIIVEEYLKEPGKTTPNDYKFYCFNGKVEMVQTDTDRFESRHAQQYYSPTWESYGDWDRYTVEECNQMGKPHLLEQMIELSERLAAGFPHVRVDWYCIEGSPLFGELTFYTGGGFDPFHSQENKLDDWLDKKLGELFVLPVCPNGA</sequence>
<dbReference type="Proteomes" id="UP000622448">
    <property type="component" value="Unassembled WGS sequence"/>
</dbReference>
<proteinExistence type="predicted"/>
<evidence type="ECO:0000313" key="1">
    <source>
        <dbReference type="EMBL" id="MBC5585734.1"/>
    </source>
</evidence>
<gene>
    <name evidence="1" type="ORF">H8S61_16235</name>
</gene>
<dbReference type="Pfam" id="PF14305">
    <property type="entry name" value="ATPgrasp_TupA"/>
    <property type="match status" value="1"/>
</dbReference>
<accession>A0ABR7BVY8</accession>
<keyword evidence="1" id="KW-0808">Transferase</keyword>
<dbReference type="GO" id="GO:0016740">
    <property type="term" value="F:transferase activity"/>
    <property type="evidence" value="ECO:0007669"/>
    <property type="project" value="UniProtKB-KW"/>
</dbReference>
<name>A0ABR7BVY8_9ACTN</name>
<dbReference type="RefSeq" id="WP_186939717.1">
    <property type="nucleotide sequence ID" value="NZ_JACOOA010000010.1"/>
</dbReference>
<organism evidence="1 2">
    <name type="scientific">Eggerthella hominis</name>
    <dbReference type="NCBI Taxonomy" id="2763043"/>
    <lineage>
        <taxon>Bacteria</taxon>
        <taxon>Bacillati</taxon>
        <taxon>Actinomycetota</taxon>
        <taxon>Coriobacteriia</taxon>
        <taxon>Eggerthellales</taxon>
        <taxon>Eggerthellaceae</taxon>
        <taxon>Eggerthella</taxon>
    </lineage>
</organism>